<keyword evidence="1" id="KW-1185">Reference proteome</keyword>
<sequence>MSDCISSTSVILSATVRNGTSQKSCNAVSDASVCSKPHSASVNVRSKSSIAAAKAFSASCSSFSLITSSRRA</sequence>
<reference evidence="2" key="1">
    <citation type="submission" date="2022-11" db="UniProtKB">
        <authorList>
            <consortium name="WormBaseParasite"/>
        </authorList>
    </citation>
    <scope>IDENTIFICATION</scope>
</reference>
<accession>A0A915B123</accession>
<organism evidence="1 2">
    <name type="scientific">Parascaris univalens</name>
    <name type="common">Nematode worm</name>
    <dbReference type="NCBI Taxonomy" id="6257"/>
    <lineage>
        <taxon>Eukaryota</taxon>
        <taxon>Metazoa</taxon>
        <taxon>Ecdysozoa</taxon>
        <taxon>Nematoda</taxon>
        <taxon>Chromadorea</taxon>
        <taxon>Rhabditida</taxon>
        <taxon>Spirurina</taxon>
        <taxon>Ascaridomorpha</taxon>
        <taxon>Ascaridoidea</taxon>
        <taxon>Ascarididae</taxon>
        <taxon>Parascaris</taxon>
    </lineage>
</organism>
<dbReference type="WBParaSite" id="PgR022X_g103_t02">
    <property type="protein sequence ID" value="PgR022X_g103_t02"/>
    <property type="gene ID" value="PgR022X_g103"/>
</dbReference>
<protein>
    <submittedName>
        <fullName evidence="2">Uncharacterized protein</fullName>
    </submittedName>
</protein>
<dbReference type="AlphaFoldDB" id="A0A915B123"/>
<dbReference type="Proteomes" id="UP000887569">
    <property type="component" value="Unplaced"/>
</dbReference>
<evidence type="ECO:0000313" key="2">
    <source>
        <dbReference type="WBParaSite" id="PgR022X_g103_t02"/>
    </source>
</evidence>
<evidence type="ECO:0000313" key="1">
    <source>
        <dbReference type="Proteomes" id="UP000887569"/>
    </source>
</evidence>
<name>A0A915B123_PARUN</name>
<proteinExistence type="predicted"/>